<dbReference type="InterPro" id="IPR007110">
    <property type="entry name" value="Ig-like_dom"/>
</dbReference>
<dbReference type="Proteomes" id="UP000261520">
    <property type="component" value="Unplaced"/>
</dbReference>
<evidence type="ECO:0000313" key="4">
    <source>
        <dbReference type="Proteomes" id="UP000261520"/>
    </source>
</evidence>
<dbReference type="Ensembl" id="ENSPMGT00000009623.1">
    <property type="protein sequence ID" value="ENSPMGP00000009037.1"/>
    <property type="gene ID" value="ENSPMGG00000007475.1"/>
</dbReference>
<dbReference type="InterPro" id="IPR013783">
    <property type="entry name" value="Ig-like_fold"/>
</dbReference>
<dbReference type="SMART" id="SM00409">
    <property type="entry name" value="IG"/>
    <property type="match status" value="1"/>
</dbReference>
<keyword evidence="1" id="KW-0732">Signal</keyword>
<accession>A0A3B3ZWE0</accession>
<dbReference type="InterPro" id="IPR036179">
    <property type="entry name" value="Ig-like_dom_sf"/>
</dbReference>
<dbReference type="InterPro" id="IPR003599">
    <property type="entry name" value="Ig_sub"/>
</dbReference>
<sequence length="121" mass="13539">SFMTTQATYSLLITNMIWCASSLRAALGDTANIRCTVSQNVYYQRRYGHYFNWYQQRGGEPPKALIYYTSTRASGVPSHFSGSGSGSDFTLSISGVQPEDYTVYYCMSQFFSALQTNAKTV</sequence>
<proteinExistence type="predicted"/>
<dbReference type="SMART" id="SM00406">
    <property type="entry name" value="IGv"/>
    <property type="match status" value="1"/>
</dbReference>
<reference evidence="3" key="1">
    <citation type="submission" date="2025-08" db="UniProtKB">
        <authorList>
            <consortium name="Ensembl"/>
        </authorList>
    </citation>
    <scope>IDENTIFICATION</scope>
</reference>
<reference evidence="3" key="2">
    <citation type="submission" date="2025-09" db="UniProtKB">
        <authorList>
            <consortium name="Ensembl"/>
        </authorList>
    </citation>
    <scope>IDENTIFICATION</scope>
</reference>
<dbReference type="AlphaFoldDB" id="A0A3B3ZWE0"/>
<protein>
    <recommendedName>
        <fullName evidence="2">Ig-like domain-containing protein</fullName>
    </recommendedName>
</protein>
<dbReference type="Pfam" id="PF07686">
    <property type="entry name" value="V-set"/>
    <property type="match status" value="1"/>
</dbReference>
<feature type="signal peptide" evidence="1">
    <location>
        <begin position="1"/>
        <end position="28"/>
    </location>
</feature>
<dbReference type="InterPro" id="IPR013106">
    <property type="entry name" value="Ig_V-set"/>
</dbReference>
<name>A0A3B3ZWE0_9GOBI</name>
<evidence type="ECO:0000256" key="1">
    <source>
        <dbReference type="SAM" id="SignalP"/>
    </source>
</evidence>
<dbReference type="STRING" id="409849.ENSPMGP00000009037"/>
<organism evidence="3 4">
    <name type="scientific">Periophthalmus magnuspinnatus</name>
    <dbReference type="NCBI Taxonomy" id="409849"/>
    <lineage>
        <taxon>Eukaryota</taxon>
        <taxon>Metazoa</taxon>
        <taxon>Chordata</taxon>
        <taxon>Craniata</taxon>
        <taxon>Vertebrata</taxon>
        <taxon>Euteleostomi</taxon>
        <taxon>Actinopterygii</taxon>
        <taxon>Neopterygii</taxon>
        <taxon>Teleostei</taxon>
        <taxon>Neoteleostei</taxon>
        <taxon>Acanthomorphata</taxon>
        <taxon>Gobiaria</taxon>
        <taxon>Gobiiformes</taxon>
        <taxon>Gobioidei</taxon>
        <taxon>Gobiidae</taxon>
        <taxon>Oxudercinae</taxon>
        <taxon>Periophthalmus</taxon>
    </lineage>
</organism>
<evidence type="ECO:0000313" key="3">
    <source>
        <dbReference type="Ensembl" id="ENSPMGP00000009037.1"/>
    </source>
</evidence>
<keyword evidence="4" id="KW-1185">Reference proteome</keyword>
<dbReference type="SUPFAM" id="SSF48726">
    <property type="entry name" value="Immunoglobulin"/>
    <property type="match status" value="1"/>
</dbReference>
<dbReference type="PROSITE" id="PS50835">
    <property type="entry name" value="IG_LIKE"/>
    <property type="match status" value="1"/>
</dbReference>
<feature type="domain" description="Ig-like" evidence="2">
    <location>
        <begin position="28"/>
        <end position="121"/>
    </location>
</feature>
<dbReference type="Gene3D" id="2.60.40.10">
    <property type="entry name" value="Immunoglobulins"/>
    <property type="match status" value="1"/>
</dbReference>
<evidence type="ECO:0000259" key="2">
    <source>
        <dbReference type="PROSITE" id="PS50835"/>
    </source>
</evidence>
<dbReference type="PANTHER" id="PTHR23267">
    <property type="entry name" value="IMMUNOGLOBULIN LIGHT CHAIN"/>
    <property type="match status" value="1"/>
</dbReference>
<dbReference type="InterPro" id="IPR050150">
    <property type="entry name" value="IgV_Light_Chain"/>
</dbReference>
<feature type="chain" id="PRO_5017404435" description="Ig-like domain-containing protein" evidence="1">
    <location>
        <begin position="29"/>
        <end position="121"/>
    </location>
</feature>